<accession>A0A6B3LW29</accession>
<dbReference type="RefSeq" id="WP_163914304.1">
    <property type="nucleotide sequence ID" value="NZ_JAAGWD010000003.1"/>
</dbReference>
<dbReference type="EMBL" id="JAAGWD010000003">
    <property type="protein sequence ID" value="NEM97697.1"/>
    <property type="molecule type" value="Genomic_DNA"/>
</dbReference>
<name>A0A6B3LW29_9BACT</name>
<evidence type="ECO:0000313" key="3">
    <source>
        <dbReference type="Proteomes" id="UP000474777"/>
    </source>
</evidence>
<comment type="caution">
    <text evidence="2">The sequence shown here is derived from an EMBL/GenBank/DDBJ whole genome shotgun (WGS) entry which is preliminary data.</text>
</comment>
<keyword evidence="1" id="KW-0732">Signal</keyword>
<reference evidence="2 3" key="1">
    <citation type="submission" date="2020-02" db="EMBL/GenBank/DDBJ databases">
        <authorList>
            <person name="Kim M.K."/>
        </authorList>
    </citation>
    <scope>NUCLEOTIDE SEQUENCE [LARGE SCALE GENOMIC DNA]</scope>
    <source>
        <strain evidence="2 3">BT327</strain>
    </source>
</reference>
<evidence type="ECO:0000256" key="1">
    <source>
        <dbReference type="SAM" id="SignalP"/>
    </source>
</evidence>
<evidence type="ECO:0000313" key="2">
    <source>
        <dbReference type="EMBL" id="NEM97697.1"/>
    </source>
</evidence>
<feature type="chain" id="PRO_5025484456" evidence="1">
    <location>
        <begin position="22"/>
        <end position="122"/>
    </location>
</feature>
<dbReference type="Proteomes" id="UP000474777">
    <property type="component" value="Unassembled WGS sequence"/>
</dbReference>
<protein>
    <submittedName>
        <fullName evidence="2">Uncharacterized protein</fullName>
    </submittedName>
</protein>
<dbReference type="AlphaFoldDB" id="A0A6B3LW29"/>
<gene>
    <name evidence="2" type="ORF">GXP69_08320</name>
</gene>
<keyword evidence="3" id="KW-1185">Reference proteome</keyword>
<feature type="signal peptide" evidence="1">
    <location>
        <begin position="1"/>
        <end position="21"/>
    </location>
</feature>
<sequence length="122" mass="14032">MASFHKYLFVLLATVLPFVCAVDRCAIPVPVHEKTSSFEPNRNSYAKNNLTKFVTQDAEAGLNSLTPSTYGQYRERADLFVISFFTLEVRLQHAVSHYILFSKNIALSLTSRDIIFPFQYFW</sequence>
<organism evidence="2 3">
    <name type="scientific">Pontibacter burrus</name>
    <dbReference type="NCBI Taxonomy" id="2704466"/>
    <lineage>
        <taxon>Bacteria</taxon>
        <taxon>Pseudomonadati</taxon>
        <taxon>Bacteroidota</taxon>
        <taxon>Cytophagia</taxon>
        <taxon>Cytophagales</taxon>
        <taxon>Hymenobacteraceae</taxon>
        <taxon>Pontibacter</taxon>
    </lineage>
</organism>
<proteinExistence type="predicted"/>